<feature type="region of interest" description="Disordered" evidence="2">
    <location>
        <begin position="687"/>
        <end position="743"/>
    </location>
</feature>
<reference evidence="4 5" key="1">
    <citation type="submission" date="2024-09" db="EMBL/GenBank/DDBJ databases">
        <authorList>
            <person name="Sun Q."/>
            <person name="Mori K."/>
        </authorList>
    </citation>
    <scope>NUCLEOTIDE SEQUENCE [LARGE SCALE GENOMIC DNA]</scope>
    <source>
        <strain evidence="4 5">JCM 4557</strain>
    </source>
</reference>
<proteinExistence type="predicted"/>
<evidence type="ECO:0000313" key="4">
    <source>
        <dbReference type="EMBL" id="MFC0846291.1"/>
    </source>
</evidence>
<dbReference type="Gene3D" id="3.40.50.2000">
    <property type="entry name" value="Glycogen Phosphorylase B"/>
    <property type="match status" value="2"/>
</dbReference>
<dbReference type="PANTHER" id="PTHR12526">
    <property type="entry name" value="GLYCOSYLTRANSFERASE"/>
    <property type="match status" value="1"/>
</dbReference>
<dbReference type="SUPFAM" id="SSF53756">
    <property type="entry name" value="UDP-Glycosyltransferase/glycogen phosphorylase"/>
    <property type="match status" value="1"/>
</dbReference>
<gene>
    <name evidence="4" type="ORF">ACFH04_21625</name>
</gene>
<dbReference type="PANTHER" id="PTHR12526:SF636">
    <property type="entry name" value="BLL3647 PROTEIN"/>
    <property type="match status" value="1"/>
</dbReference>
<dbReference type="InterPro" id="IPR022622">
    <property type="entry name" value="DUF3492"/>
</dbReference>
<dbReference type="Proteomes" id="UP001589887">
    <property type="component" value="Unassembled WGS sequence"/>
</dbReference>
<sequence>MRIGLLTDGGYPYTTGESRLWCDRLVRGLARHEFDIYALSRTAAQEERGWVALPPQVRRVRTAPLWAPQEGVHARTGAQVPRRLGRRERHRFATCFRELAGAICMAGPGGAAEGGSTSSGQAAAPGRGGPLSGVPGQRPGGSAPASDPNALTITDLTVSFDALAMEGQVVVGTAASGGTSGAGAAAPGGCSRFAEALYGLADLARDCGGLSGALRSEMAVRVLEAACRTPGASRAVQAARVPDYLAFADLLERALRPLSLDWYDAAGLGDVDLCHAAGGGSAALPGLLAKRFFGVPLLVTEYGVQLRAQYLAAGDARVPVRALMAAFHRRLAAEVYERAALITPGNTHTRRWQEKCGADRAKLRTVYPGMAADRFQTVGEETNGGDPTTLVWVGRVDPTKDLIALLHAFAEVRRAEPDARLRIFYAGQASGAAGYVDGRGSGSAGFGGAVLGSGVEYGSGSGYGGGPGSGYGLGPGYAGGPNYGAAAQGFGAPASPLSPESAAYLTHCRALAAQLFPDEAVDAHAVGDNPVSFEEIGGPGAPELADAYASGSVVVLSSVVEGFPVSLVEAMFCGRATVSTDAGAVVEVIGGTGLVVPPRNPRALADACVALLRDPERRERLGAAARARALELFTVEQNLAAFRGIYLELMSHCPVRREAVDESGDPVLFAHPAEAHVPGSWAAMTAPSTAAGHAPSWADGGARGGGTRSTGTARPATRSAAPPPSDPPGTARPGSAHAEEATR</sequence>
<comment type="caution">
    <text evidence="4">The sequence shown here is derived from an EMBL/GenBank/DDBJ whole genome shotgun (WGS) entry which is preliminary data.</text>
</comment>
<dbReference type="EMBL" id="JBHMQV010000009">
    <property type="protein sequence ID" value="MFC0846291.1"/>
    <property type="molecule type" value="Genomic_DNA"/>
</dbReference>
<feature type="region of interest" description="Disordered" evidence="2">
    <location>
        <begin position="110"/>
        <end position="148"/>
    </location>
</feature>
<feature type="compositionally biased region" description="Low complexity" evidence="2">
    <location>
        <begin position="709"/>
        <end position="720"/>
    </location>
</feature>
<evidence type="ECO:0000256" key="1">
    <source>
        <dbReference type="ARBA" id="ARBA00021292"/>
    </source>
</evidence>
<evidence type="ECO:0000256" key="2">
    <source>
        <dbReference type="SAM" id="MobiDB-lite"/>
    </source>
</evidence>
<name>A0ABV6TKH8_9ACTN</name>
<dbReference type="RefSeq" id="WP_394321353.1">
    <property type="nucleotide sequence ID" value="NZ_JBHMQV010000009.1"/>
</dbReference>
<feature type="domain" description="DUF3492" evidence="3">
    <location>
        <begin position="235"/>
        <end position="360"/>
    </location>
</feature>
<organism evidence="4 5">
    <name type="scientific">Streptomyces noboritoensis</name>
    <dbReference type="NCBI Taxonomy" id="67337"/>
    <lineage>
        <taxon>Bacteria</taxon>
        <taxon>Bacillati</taxon>
        <taxon>Actinomycetota</taxon>
        <taxon>Actinomycetes</taxon>
        <taxon>Kitasatosporales</taxon>
        <taxon>Streptomycetaceae</taxon>
        <taxon>Streptomyces</taxon>
    </lineage>
</organism>
<feature type="domain" description="DUF3492" evidence="3">
    <location>
        <begin position="1"/>
        <end position="85"/>
    </location>
</feature>
<evidence type="ECO:0000313" key="5">
    <source>
        <dbReference type="Proteomes" id="UP001589887"/>
    </source>
</evidence>
<dbReference type="Pfam" id="PF13692">
    <property type="entry name" value="Glyco_trans_1_4"/>
    <property type="match status" value="1"/>
</dbReference>
<feature type="compositionally biased region" description="Low complexity" evidence="2">
    <location>
        <begin position="114"/>
        <end position="125"/>
    </location>
</feature>
<dbReference type="Pfam" id="PF11997">
    <property type="entry name" value="DUF3492"/>
    <property type="match status" value="2"/>
</dbReference>
<protein>
    <recommendedName>
        <fullName evidence="1">D-inositol 3-phosphate glycosyltransferase</fullName>
    </recommendedName>
</protein>
<accession>A0ABV6TKH8</accession>
<evidence type="ECO:0000259" key="3">
    <source>
        <dbReference type="Pfam" id="PF11997"/>
    </source>
</evidence>
<keyword evidence="5" id="KW-1185">Reference proteome</keyword>